<accession>A0ABZ2ULV3</accession>
<dbReference type="Proteomes" id="UP001623852">
    <property type="component" value="Chromosome"/>
</dbReference>
<sequence>MIVFNIYTTFHFDNLKSVNDLITFIINNKFPLFENYGTTEDGNKKIEKSNFKAIEKIISDYPIHAFGEIYFRTKDKKIILKIENNVTGISRWTLFLSENKFENNTALNPLFDFFEQIINKYDIFFIGGDIQEEFDRSNIREEINSNGKQTIIKVGFDDINQLPGIYWFNFLTKKLIPKNFLSSKAIKSVFTKTINDGVFIVLTENILSKDKRDIANNIIKVFPENLFFDKNKNVYLDWALDEIILKNKIQEYKHILLPYFDIYNHKESNKINWNTYDEKSIDKIKSLVDYKILTPFKNQTKFEDICTSIPLIIKENSALKNKLEKLTISLGVLIGDAFVEEYNCQWSANKGIFNCSIIIPKLTPKGFSPFFFILQIIVNDLVPEDFINELKYYIK</sequence>
<dbReference type="EMBL" id="CP150845">
    <property type="protein sequence ID" value="WYZ21651.1"/>
    <property type="molecule type" value="Genomic_DNA"/>
</dbReference>
<evidence type="ECO:0000313" key="1">
    <source>
        <dbReference type="EMBL" id="WYZ21651.1"/>
    </source>
</evidence>
<evidence type="ECO:0000313" key="2">
    <source>
        <dbReference type="Proteomes" id="UP001623852"/>
    </source>
</evidence>
<keyword evidence="2" id="KW-1185">Reference proteome</keyword>
<dbReference type="RefSeq" id="WP_406845336.1">
    <property type="nucleotide sequence ID" value="NZ_CP150845.1"/>
</dbReference>
<organism evidence="1 2">
    <name type="scientific">Flavobacterium soyae</name>
    <dbReference type="NCBI Taxonomy" id="2903098"/>
    <lineage>
        <taxon>Bacteria</taxon>
        <taxon>Pseudomonadati</taxon>
        <taxon>Bacteroidota</taxon>
        <taxon>Flavobacteriia</taxon>
        <taxon>Flavobacteriales</taxon>
        <taxon>Flavobacteriaceae</taxon>
        <taxon>Flavobacterium</taxon>
    </lineage>
</organism>
<reference evidence="1 2" key="1">
    <citation type="submission" date="2024-03" db="EMBL/GenBank/DDBJ databases">
        <title>Flavobacterium soyae.</title>
        <authorList>
            <person name="Zheng W."/>
        </authorList>
    </citation>
    <scope>NUCLEOTIDE SEQUENCE [LARGE SCALE GENOMIC DNA]</scope>
    <source>
        <strain evidence="1 2">55</strain>
    </source>
</reference>
<protein>
    <submittedName>
        <fullName evidence="1">Uncharacterized protein</fullName>
    </submittedName>
</protein>
<proteinExistence type="predicted"/>
<gene>
    <name evidence="1" type="ORF">AABD74_09315</name>
</gene>
<name>A0ABZ2ULV3_9FLAO</name>